<proteinExistence type="predicted"/>
<reference evidence="4" key="1">
    <citation type="journal article" date="2017" name="Genome Biol.">
        <title>Comparative genomics reveals high biological diversity and specific adaptations in the industrially and medically important fungal genus Aspergillus.</title>
        <authorList>
            <person name="de Vries R.P."/>
            <person name="Riley R."/>
            <person name="Wiebenga A."/>
            <person name="Aguilar-Osorio G."/>
            <person name="Amillis S."/>
            <person name="Uchima C.A."/>
            <person name="Anderluh G."/>
            <person name="Asadollahi M."/>
            <person name="Askin M."/>
            <person name="Barry K."/>
            <person name="Battaglia E."/>
            <person name="Bayram O."/>
            <person name="Benocci T."/>
            <person name="Braus-Stromeyer S.A."/>
            <person name="Caldana C."/>
            <person name="Canovas D."/>
            <person name="Cerqueira G.C."/>
            <person name="Chen F."/>
            <person name="Chen W."/>
            <person name="Choi C."/>
            <person name="Clum A."/>
            <person name="Dos Santos R.A."/>
            <person name="Damasio A.R."/>
            <person name="Diallinas G."/>
            <person name="Emri T."/>
            <person name="Fekete E."/>
            <person name="Flipphi M."/>
            <person name="Freyberg S."/>
            <person name="Gallo A."/>
            <person name="Gournas C."/>
            <person name="Habgood R."/>
            <person name="Hainaut M."/>
            <person name="Harispe M.L."/>
            <person name="Henrissat B."/>
            <person name="Hilden K.S."/>
            <person name="Hope R."/>
            <person name="Hossain A."/>
            <person name="Karabika E."/>
            <person name="Karaffa L."/>
            <person name="Karanyi Z."/>
            <person name="Krasevec N."/>
            <person name="Kuo A."/>
            <person name="Kusch H."/>
            <person name="LaButti K."/>
            <person name="Lagendijk E.L."/>
            <person name="Lapidus A."/>
            <person name="Levasseur A."/>
            <person name="Lindquist E."/>
            <person name="Lipzen A."/>
            <person name="Logrieco A.F."/>
            <person name="MacCabe A."/>
            <person name="Maekelae M.R."/>
            <person name="Malavazi I."/>
            <person name="Melin P."/>
            <person name="Meyer V."/>
            <person name="Mielnichuk N."/>
            <person name="Miskei M."/>
            <person name="Molnar A.P."/>
            <person name="Mule G."/>
            <person name="Ngan C.Y."/>
            <person name="Orejas M."/>
            <person name="Orosz E."/>
            <person name="Ouedraogo J.P."/>
            <person name="Overkamp K.M."/>
            <person name="Park H.-S."/>
            <person name="Perrone G."/>
            <person name="Piumi F."/>
            <person name="Punt P.J."/>
            <person name="Ram A.F."/>
            <person name="Ramon A."/>
            <person name="Rauscher S."/>
            <person name="Record E."/>
            <person name="Riano-Pachon D.M."/>
            <person name="Robert V."/>
            <person name="Roehrig J."/>
            <person name="Ruller R."/>
            <person name="Salamov A."/>
            <person name="Salih N.S."/>
            <person name="Samson R.A."/>
            <person name="Sandor E."/>
            <person name="Sanguinetti M."/>
            <person name="Schuetze T."/>
            <person name="Sepcic K."/>
            <person name="Shelest E."/>
            <person name="Sherlock G."/>
            <person name="Sophianopoulou V."/>
            <person name="Squina F.M."/>
            <person name="Sun H."/>
            <person name="Susca A."/>
            <person name="Todd R.B."/>
            <person name="Tsang A."/>
            <person name="Unkles S.E."/>
            <person name="van de Wiele N."/>
            <person name="van Rossen-Uffink D."/>
            <person name="Oliveira J.V."/>
            <person name="Vesth T.C."/>
            <person name="Visser J."/>
            <person name="Yu J.-H."/>
            <person name="Zhou M."/>
            <person name="Andersen M.R."/>
            <person name="Archer D.B."/>
            <person name="Baker S.E."/>
            <person name="Benoit I."/>
            <person name="Brakhage A.A."/>
            <person name="Braus G.H."/>
            <person name="Fischer R."/>
            <person name="Frisvad J.C."/>
            <person name="Goldman G.H."/>
            <person name="Houbraken J."/>
            <person name="Oakley B."/>
            <person name="Pocsi I."/>
            <person name="Scazzocchio C."/>
            <person name="Seiboth B."/>
            <person name="vanKuyk P.A."/>
            <person name="Wortman J."/>
            <person name="Dyer P.S."/>
            <person name="Grigoriev I.V."/>
        </authorList>
    </citation>
    <scope>NUCLEOTIDE SEQUENCE [LARGE SCALE GENOMIC DNA]</scope>
    <source>
        <strain evidence="4">DTO 134E9</strain>
    </source>
</reference>
<feature type="domain" description="Carboxylesterase type B" evidence="2">
    <location>
        <begin position="23"/>
        <end position="514"/>
    </location>
</feature>
<dbReference type="GeneID" id="63747148"/>
<organism evidence="3 4">
    <name type="scientific">Aspergillus wentii DTO 134E9</name>
    <dbReference type="NCBI Taxonomy" id="1073089"/>
    <lineage>
        <taxon>Eukaryota</taxon>
        <taxon>Fungi</taxon>
        <taxon>Dikarya</taxon>
        <taxon>Ascomycota</taxon>
        <taxon>Pezizomycotina</taxon>
        <taxon>Eurotiomycetes</taxon>
        <taxon>Eurotiomycetidae</taxon>
        <taxon>Eurotiales</taxon>
        <taxon>Aspergillaceae</taxon>
        <taxon>Aspergillus</taxon>
        <taxon>Aspergillus subgen. Cremei</taxon>
    </lineage>
</organism>
<evidence type="ECO:0000256" key="1">
    <source>
        <dbReference type="SAM" id="SignalP"/>
    </source>
</evidence>
<dbReference type="RefSeq" id="XP_040687239.1">
    <property type="nucleotide sequence ID" value="XM_040831300.1"/>
</dbReference>
<dbReference type="VEuPathDB" id="FungiDB:ASPWEDRAFT_174964"/>
<feature type="signal peptide" evidence="1">
    <location>
        <begin position="1"/>
        <end position="17"/>
    </location>
</feature>
<evidence type="ECO:0000259" key="2">
    <source>
        <dbReference type="Pfam" id="PF00135"/>
    </source>
</evidence>
<evidence type="ECO:0000313" key="3">
    <source>
        <dbReference type="EMBL" id="OJJ33562.1"/>
    </source>
</evidence>
<keyword evidence="1" id="KW-0732">Signal</keyword>
<dbReference type="SUPFAM" id="SSF53474">
    <property type="entry name" value="alpha/beta-Hydrolases"/>
    <property type="match status" value="1"/>
</dbReference>
<dbReference type="OrthoDB" id="408631at2759"/>
<accession>A0A1L9RF65</accession>
<dbReference type="InterPro" id="IPR050309">
    <property type="entry name" value="Type-B_Carboxylest/Lipase"/>
</dbReference>
<dbReference type="STRING" id="1073089.A0A1L9RF65"/>
<dbReference type="InterPro" id="IPR002018">
    <property type="entry name" value="CarbesteraseB"/>
</dbReference>
<sequence>MKLSPSLLPCLATLGSAYLYDTPVKTEYGHVQGFKYFNSSISQKYLNLSDSHVAAFLGVPYAADTSYQNRWKPAQPRQPWNGTLKAYEFGPACPIAHQRESGFNISEDCLSVNIWTPANSSSDRLPVMVWNYGSGETSAEAIYNGGGLATKDVVVVSYNYRDAAFGFLAHPTLNKESGHNSSGNYGILDFITALQWVQKNIAHFGGDPDKVTIAGQSFGSAQVYHAVNSPLAKGLFRGMIAESGIRYPRDRLLEGLADSYKTMDDAIAVGLNYTKSHNVSTIAELRTLSTDDLLDGSDDREDIDALTALYTMDPPLFKTTLDGYVVPKKYIETLIDGPPNDVPMITGNNKDESGASTSTNYTVAEYKKYSREWYGNLTSEFLRLYPAANNSEADRSWNAASRDTSVVSSYLFANEWVKSASSPFYTYYWDHAPPGQDQGAYHMAEIRYALKNLYQTDLPWTEYDFHLSDIMSSYWANFIKTGNPNEGGSLESGSLAKWEASKAGEATVMHLGDGFGMMDIATPDRVKLISTFMERQKAY</sequence>
<evidence type="ECO:0000313" key="4">
    <source>
        <dbReference type="Proteomes" id="UP000184383"/>
    </source>
</evidence>
<protein>
    <recommendedName>
        <fullName evidence="2">Carboxylesterase type B domain-containing protein</fullName>
    </recommendedName>
</protein>
<dbReference type="AlphaFoldDB" id="A0A1L9RF65"/>
<dbReference type="EMBL" id="KV878214">
    <property type="protein sequence ID" value="OJJ33562.1"/>
    <property type="molecule type" value="Genomic_DNA"/>
</dbReference>
<gene>
    <name evidence="3" type="ORF">ASPWEDRAFT_174964</name>
</gene>
<dbReference type="PANTHER" id="PTHR11559">
    <property type="entry name" value="CARBOXYLESTERASE"/>
    <property type="match status" value="1"/>
</dbReference>
<feature type="chain" id="PRO_5011956593" description="Carboxylesterase type B domain-containing protein" evidence="1">
    <location>
        <begin position="18"/>
        <end position="539"/>
    </location>
</feature>
<dbReference type="InterPro" id="IPR029058">
    <property type="entry name" value="AB_hydrolase_fold"/>
</dbReference>
<dbReference type="Proteomes" id="UP000184383">
    <property type="component" value="Unassembled WGS sequence"/>
</dbReference>
<keyword evidence="4" id="KW-1185">Reference proteome</keyword>
<dbReference type="Pfam" id="PF00135">
    <property type="entry name" value="COesterase"/>
    <property type="match status" value="1"/>
</dbReference>
<dbReference type="Gene3D" id="3.40.50.1820">
    <property type="entry name" value="alpha/beta hydrolase"/>
    <property type="match status" value="1"/>
</dbReference>
<name>A0A1L9RF65_ASPWE</name>